<dbReference type="GO" id="GO:0004729">
    <property type="term" value="F:oxygen-dependent protoporphyrinogen oxidase activity"/>
    <property type="evidence" value="ECO:0007669"/>
    <property type="project" value="UniProtKB-UniRule"/>
</dbReference>
<keyword evidence="12" id="KW-0963">Cytoplasm</keyword>
<dbReference type="SUPFAM" id="SSF51905">
    <property type="entry name" value="FAD/NAD(P)-binding domain"/>
    <property type="match status" value="1"/>
</dbReference>
<comment type="pathway">
    <text evidence="4 12">Porphyrin-containing compound metabolism; protoheme biosynthesis.</text>
</comment>
<keyword evidence="15" id="KW-1185">Reference proteome</keyword>
<evidence type="ECO:0000256" key="4">
    <source>
        <dbReference type="ARBA" id="ARBA00004744"/>
    </source>
</evidence>
<dbReference type="SUPFAM" id="SSF54373">
    <property type="entry name" value="FAD-linked reductases, C-terminal domain"/>
    <property type="match status" value="1"/>
</dbReference>
<dbReference type="NCBIfam" id="TIGR00562">
    <property type="entry name" value="proto_IX_ox"/>
    <property type="match status" value="1"/>
</dbReference>
<comment type="subcellular location">
    <subcellularLocation>
        <location evidence="12">Cytoplasm</location>
    </subcellularLocation>
</comment>
<dbReference type="Gene3D" id="3.50.50.60">
    <property type="entry name" value="FAD/NAD(P)-binding domain"/>
    <property type="match status" value="1"/>
</dbReference>
<evidence type="ECO:0000313" key="14">
    <source>
        <dbReference type="EMBL" id="RJK92987.1"/>
    </source>
</evidence>
<dbReference type="Proteomes" id="UP000265614">
    <property type="component" value="Unassembled WGS sequence"/>
</dbReference>
<evidence type="ECO:0000313" key="15">
    <source>
        <dbReference type="Proteomes" id="UP000265614"/>
    </source>
</evidence>
<dbReference type="Gene3D" id="1.10.3110.10">
    <property type="entry name" value="protoporphyrinogen ix oxidase, domain 3"/>
    <property type="match status" value="1"/>
</dbReference>
<dbReference type="UniPathway" id="UPA00252"/>
<dbReference type="Gene3D" id="3.90.660.20">
    <property type="entry name" value="Protoporphyrinogen oxidase, mitochondrial, domain 2"/>
    <property type="match status" value="1"/>
</dbReference>
<protein>
    <recommendedName>
        <fullName evidence="7 12">Coproporphyrinogen III oxidase</fullName>
        <ecNumber evidence="6 12">1.3.3.15</ecNumber>
    </recommendedName>
</protein>
<sequence length="475" mass="47193">MVGGGIAGLAAAHALRDAPVDVLVLESSPRLGGKLEVGEVAGLAVDTGAESVLARRPEAVDLARDVGLGDDLVEPVTTTARVLSRGALRPLPRPQVMGVPADLEDLARTGVLGPADLARVPLDAWLPRTRVEEDVSVGAYVARRVGRAVVDRLVEPLLGGVYAGRADALSMAATVPGLFAAVRAERSLLAAARGVAARTPAGAGPVFAGVRGGVGRLPAAVARASGAQVRTGAAVRGLRRTPGGWELVVGPASAPEVVRADAVVLAVPAPAAARLLAPLVPAAAAEVGHVPYASVALVTAAFPAAVLGEGSGGGPGGGSGGGSGGGLVGSGLLVPPVERRLVKAATFSSRKWGWVGEGSGTVVLRTSVGRAGDERDLQRDDAELAAAALADLAEVTGAPGLRTRPLDVVVTRWGGGLPQYAVGHLARVRRVRAALEPHPGLALAGAAYDGVGVPACVASGRAAAARVVAALRPGG</sequence>
<evidence type="ECO:0000256" key="9">
    <source>
        <dbReference type="ARBA" id="ARBA00022827"/>
    </source>
</evidence>
<dbReference type="Pfam" id="PF01593">
    <property type="entry name" value="Amino_oxidase"/>
    <property type="match status" value="1"/>
</dbReference>
<dbReference type="EMBL" id="QZEZ01000011">
    <property type="protein sequence ID" value="RJK92987.1"/>
    <property type="molecule type" value="Genomic_DNA"/>
</dbReference>
<keyword evidence="9 12" id="KW-0274">FAD</keyword>
<organism evidence="14 15">
    <name type="scientific">Vallicoccus soli</name>
    <dbReference type="NCBI Taxonomy" id="2339232"/>
    <lineage>
        <taxon>Bacteria</taxon>
        <taxon>Bacillati</taxon>
        <taxon>Actinomycetota</taxon>
        <taxon>Actinomycetes</taxon>
        <taxon>Motilibacterales</taxon>
        <taxon>Vallicoccaceae</taxon>
        <taxon>Vallicoccus</taxon>
    </lineage>
</organism>
<dbReference type="InterPro" id="IPR002937">
    <property type="entry name" value="Amino_oxidase"/>
</dbReference>
<comment type="similarity">
    <text evidence="5 12">Belongs to the protoporphyrinogen/coproporphyrinogen oxidase family. Coproporphyrinogen III oxidase subfamily.</text>
</comment>
<dbReference type="InterPro" id="IPR036188">
    <property type="entry name" value="FAD/NAD-bd_sf"/>
</dbReference>
<evidence type="ECO:0000256" key="6">
    <source>
        <dbReference type="ARBA" id="ARBA00012402"/>
    </source>
</evidence>
<evidence type="ECO:0000256" key="12">
    <source>
        <dbReference type="RuleBase" id="RU364052"/>
    </source>
</evidence>
<name>A0A3A3YY69_9ACTN</name>
<gene>
    <name evidence="14" type="primary">hemG</name>
    <name evidence="14" type="ORF">D5H78_17520</name>
</gene>
<evidence type="ECO:0000256" key="7">
    <source>
        <dbReference type="ARBA" id="ARBA00019046"/>
    </source>
</evidence>
<keyword evidence="11 12" id="KW-0350">Heme biosynthesis</keyword>
<comment type="cofactor">
    <cofactor evidence="2 12">
        <name>FAD</name>
        <dbReference type="ChEBI" id="CHEBI:57692"/>
    </cofactor>
</comment>
<dbReference type="InterPro" id="IPR050464">
    <property type="entry name" value="Zeta_carotene_desat/Oxidored"/>
</dbReference>
<dbReference type="EC" id="1.3.3.15" evidence="6 12"/>
<evidence type="ECO:0000256" key="1">
    <source>
        <dbReference type="ARBA" id="ARBA00001755"/>
    </source>
</evidence>
<dbReference type="AlphaFoldDB" id="A0A3A3YY69"/>
<comment type="catalytic activity">
    <reaction evidence="1">
        <text>coproporphyrinogen III + 3 O2 = coproporphyrin III + 3 H2O2</text>
        <dbReference type="Rhea" id="RHEA:43436"/>
        <dbReference type="ChEBI" id="CHEBI:15379"/>
        <dbReference type="ChEBI" id="CHEBI:16240"/>
        <dbReference type="ChEBI" id="CHEBI:57309"/>
        <dbReference type="ChEBI" id="CHEBI:131725"/>
        <dbReference type="EC" id="1.3.3.15"/>
    </reaction>
    <physiologicalReaction direction="left-to-right" evidence="1">
        <dbReference type="Rhea" id="RHEA:43437"/>
    </physiologicalReaction>
</comment>
<reference evidence="14 15" key="1">
    <citation type="submission" date="2018-09" db="EMBL/GenBank/DDBJ databases">
        <title>YIM 75000 draft genome.</title>
        <authorList>
            <person name="Tang S."/>
            <person name="Feng Y."/>
        </authorList>
    </citation>
    <scope>NUCLEOTIDE SEQUENCE [LARGE SCALE GENOMIC DNA]</scope>
    <source>
        <strain evidence="14 15">YIM 75000</strain>
    </source>
</reference>
<evidence type="ECO:0000256" key="3">
    <source>
        <dbReference type="ARBA" id="ARBA00002185"/>
    </source>
</evidence>
<proteinExistence type="inferred from homology"/>
<evidence type="ECO:0000259" key="13">
    <source>
        <dbReference type="Pfam" id="PF01593"/>
    </source>
</evidence>
<keyword evidence="10 12" id="KW-0560">Oxidoreductase</keyword>
<evidence type="ECO:0000256" key="5">
    <source>
        <dbReference type="ARBA" id="ARBA00008310"/>
    </source>
</evidence>
<evidence type="ECO:0000256" key="10">
    <source>
        <dbReference type="ARBA" id="ARBA00023002"/>
    </source>
</evidence>
<comment type="caution">
    <text evidence="14">The sequence shown here is derived from an EMBL/GenBank/DDBJ whole genome shotgun (WGS) entry which is preliminary data.</text>
</comment>
<accession>A0A3A3YY69</accession>
<evidence type="ECO:0000256" key="8">
    <source>
        <dbReference type="ARBA" id="ARBA00022630"/>
    </source>
</evidence>
<dbReference type="InterPro" id="IPR004572">
    <property type="entry name" value="Protoporphyrinogen_oxidase"/>
</dbReference>
<dbReference type="PANTHER" id="PTHR42923:SF3">
    <property type="entry name" value="PROTOPORPHYRINOGEN OXIDASE"/>
    <property type="match status" value="1"/>
</dbReference>
<dbReference type="GO" id="GO:0006783">
    <property type="term" value="P:heme biosynthetic process"/>
    <property type="evidence" value="ECO:0007669"/>
    <property type="project" value="UniProtKB-UniRule"/>
</dbReference>
<dbReference type="GO" id="GO:0005737">
    <property type="term" value="C:cytoplasm"/>
    <property type="evidence" value="ECO:0007669"/>
    <property type="project" value="UniProtKB-SubCell"/>
</dbReference>
<feature type="domain" description="Amine oxidase" evidence="13">
    <location>
        <begin position="6"/>
        <end position="467"/>
    </location>
</feature>
<comment type="function">
    <text evidence="3 12">Involved in coproporphyrin-dependent heme b biosynthesis. Catalyzes the oxidation of coproporphyrinogen III to coproporphyrin III.</text>
</comment>
<dbReference type="OrthoDB" id="4496419at2"/>
<keyword evidence="8 12" id="KW-0285">Flavoprotein</keyword>
<evidence type="ECO:0000256" key="11">
    <source>
        <dbReference type="ARBA" id="ARBA00023133"/>
    </source>
</evidence>
<evidence type="ECO:0000256" key="2">
    <source>
        <dbReference type="ARBA" id="ARBA00001974"/>
    </source>
</evidence>
<dbReference type="PANTHER" id="PTHR42923">
    <property type="entry name" value="PROTOPORPHYRINOGEN OXIDASE"/>
    <property type="match status" value="1"/>
</dbReference>